<dbReference type="Gene3D" id="2.170.130.10">
    <property type="entry name" value="TonB-dependent receptor, plug domain"/>
    <property type="match status" value="1"/>
</dbReference>
<dbReference type="EMBL" id="QMFY01000014">
    <property type="protein sequence ID" value="RAV98930.1"/>
    <property type="molecule type" value="Genomic_DNA"/>
</dbReference>
<keyword evidence="4 8" id="KW-0812">Transmembrane</keyword>
<keyword evidence="5 9" id="KW-0798">TonB box</keyword>
<feature type="compositionally biased region" description="Polar residues" evidence="10">
    <location>
        <begin position="917"/>
        <end position="927"/>
    </location>
</feature>
<dbReference type="NCBIfam" id="TIGR04056">
    <property type="entry name" value="OMP_RagA_SusC"/>
    <property type="match status" value="1"/>
</dbReference>
<sequence>MALLISVQLFAQQSNLVVTGTVTDDQNEVVVGASVVVKGTTNGTTTDSDGRYSISLPTGNETLVISFIGYASQEVAVNNRTQIDVSLITDIATLNEVVVIGYQTVKKKDLTGATGVVEMSDARKITSQSVAESLQGLIPGVSVRNGGAPGSGAAIEIRGVSNFGSTAPLYVIDGMMADANVTINPADIATIQVLKDASAAAIYGSRAGNGVVIITTKKGEDGPAKISFSARSSIQQLPKTWDVMDAPKYLETVSQQYQNSAVVLPTGIADQIANNTINTDWQDEIFRTGQVHDYNFGISQGSKNGSMFVSLGYYKNKGVLIANDFDRASLRVNSETKKGRFTFGENIMLSNSRGNHPGGGVNAFYESATSLPIIGVRGPQYAGIPFNPGSWGMGTSDVPSYSSNYIANSELNKVKYNYAKLVGNAYAQLNIIEGLNYRFNAGAETSFDYFKDVRYEGIWRYANQMPHTSVNETRQVFTNFLLEHTLNYNRVFGKHDIAAVVGFVRTEQKRQTTSGGRLDLAEANGQIFTTINSATGEPSASGGTPMFWRAHGYLGRVNYNYDERFMLTLTGRIDQDSRFGSNYRTGYFPSVAAAWRISNEKFFNVSQISDLKLRASYGKLGFSDVLNSWDYVSLVNTFPRAVLGTNQIPAQGAYQSLITNSDIHWETRTQKNIGVDASLFNDRLSISMDWYKSVSEDVLVFLPIASYLGGSGSPAVNAASISNSGIEFSATYRSKPSSSDFKWDITGNFTTIKNEVLEVGNRGKDASGNRVDYIEPFNFIRAQVGHSIGQWYVIKSDGIFRSDDEIKAHVNSEGIMIQPNAKPGDVRYVDADDDGQINDDDRQYAGSPWPKLQVGGQFNVSYKQFSLNLQLVGVFGNKNYNDVRRVLDSYELANFRNDIDPWSEQNPNGSDPRLAVNQGSDPTVSTNNLAQSDRWLESGSYLRVRNIELGYAVPKSILSKINFSNVRVFISGQNLLTFTKYKGLDPDVQGNSIIARGFDTGNWPASRVVSLGIQADF</sequence>
<dbReference type="Gene3D" id="2.40.170.20">
    <property type="entry name" value="TonB-dependent receptor, beta-barrel domain"/>
    <property type="match status" value="1"/>
</dbReference>
<dbReference type="SUPFAM" id="SSF56935">
    <property type="entry name" value="Porins"/>
    <property type="match status" value="1"/>
</dbReference>
<protein>
    <submittedName>
        <fullName evidence="13">SusC/RagA family TonB-linked outer membrane protein</fullName>
    </submittedName>
</protein>
<evidence type="ECO:0000259" key="12">
    <source>
        <dbReference type="Pfam" id="PF07715"/>
    </source>
</evidence>
<comment type="similarity">
    <text evidence="8 9">Belongs to the TonB-dependent receptor family.</text>
</comment>
<dbReference type="Pfam" id="PF07715">
    <property type="entry name" value="Plug"/>
    <property type="match status" value="1"/>
</dbReference>
<evidence type="ECO:0000256" key="6">
    <source>
        <dbReference type="ARBA" id="ARBA00023136"/>
    </source>
</evidence>
<evidence type="ECO:0000256" key="5">
    <source>
        <dbReference type="ARBA" id="ARBA00023077"/>
    </source>
</evidence>
<dbReference type="InterPro" id="IPR008969">
    <property type="entry name" value="CarboxyPept-like_regulatory"/>
</dbReference>
<evidence type="ECO:0000256" key="7">
    <source>
        <dbReference type="ARBA" id="ARBA00023237"/>
    </source>
</evidence>
<dbReference type="InterPro" id="IPR023996">
    <property type="entry name" value="TonB-dep_OMP_SusC/RagA"/>
</dbReference>
<dbReference type="InterPro" id="IPR012910">
    <property type="entry name" value="Plug_dom"/>
</dbReference>
<dbReference type="AlphaFoldDB" id="A0A364XX20"/>
<dbReference type="InterPro" id="IPR039426">
    <property type="entry name" value="TonB-dep_rcpt-like"/>
</dbReference>
<dbReference type="Pfam" id="PF00593">
    <property type="entry name" value="TonB_dep_Rec_b-barrel"/>
    <property type="match status" value="1"/>
</dbReference>
<evidence type="ECO:0000256" key="10">
    <source>
        <dbReference type="SAM" id="MobiDB-lite"/>
    </source>
</evidence>
<evidence type="ECO:0000256" key="2">
    <source>
        <dbReference type="ARBA" id="ARBA00022448"/>
    </source>
</evidence>
<reference evidence="13 14" key="1">
    <citation type="submission" date="2018-06" db="EMBL/GenBank/DDBJ databases">
        <title>Chryseolinea flavus sp. nov., a member of the phylum Bacteroidetes isolated from soil.</title>
        <authorList>
            <person name="Li Y."/>
            <person name="Wang J."/>
        </authorList>
    </citation>
    <scope>NUCLEOTIDE SEQUENCE [LARGE SCALE GENOMIC DNA]</scope>
    <source>
        <strain evidence="13 14">SDU1-6</strain>
    </source>
</reference>
<dbReference type="SUPFAM" id="SSF49464">
    <property type="entry name" value="Carboxypeptidase regulatory domain-like"/>
    <property type="match status" value="1"/>
</dbReference>
<keyword evidence="14" id="KW-1185">Reference proteome</keyword>
<dbReference type="PROSITE" id="PS52016">
    <property type="entry name" value="TONB_DEPENDENT_REC_3"/>
    <property type="match status" value="1"/>
</dbReference>
<feature type="domain" description="TonB-dependent receptor plug" evidence="12">
    <location>
        <begin position="106"/>
        <end position="211"/>
    </location>
</feature>
<dbReference type="Gene3D" id="2.60.40.1120">
    <property type="entry name" value="Carboxypeptidase-like, regulatory domain"/>
    <property type="match status" value="1"/>
</dbReference>
<name>A0A364XX20_9BACT</name>
<feature type="region of interest" description="Disordered" evidence="10">
    <location>
        <begin position="900"/>
        <end position="927"/>
    </location>
</feature>
<proteinExistence type="inferred from homology"/>
<evidence type="ECO:0000256" key="9">
    <source>
        <dbReference type="RuleBase" id="RU003357"/>
    </source>
</evidence>
<evidence type="ECO:0000256" key="4">
    <source>
        <dbReference type="ARBA" id="ARBA00022692"/>
    </source>
</evidence>
<feature type="domain" description="TonB-dependent receptor-like beta-barrel" evidence="11">
    <location>
        <begin position="388"/>
        <end position="792"/>
    </location>
</feature>
<dbReference type="Proteomes" id="UP000251889">
    <property type="component" value="Unassembled WGS sequence"/>
</dbReference>
<keyword evidence="6 8" id="KW-0472">Membrane</keyword>
<dbReference type="InterPro" id="IPR000531">
    <property type="entry name" value="Beta-barrel_TonB"/>
</dbReference>
<keyword evidence="7 8" id="KW-0998">Cell outer membrane</keyword>
<comment type="subcellular location">
    <subcellularLocation>
        <location evidence="1 8">Cell outer membrane</location>
        <topology evidence="1 8">Multi-pass membrane protein</topology>
    </subcellularLocation>
</comment>
<gene>
    <name evidence="13" type="ORF">DQQ10_21775</name>
</gene>
<dbReference type="InterPro" id="IPR037066">
    <property type="entry name" value="Plug_dom_sf"/>
</dbReference>
<evidence type="ECO:0000256" key="3">
    <source>
        <dbReference type="ARBA" id="ARBA00022452"/>
    </source>
</evidence>
<keyword evidence="3 8" id="KW-1134">Transmembrane beta strand</keyword>
<dbReference type="GO" id="GO:0009279">
    <property type="term" value="C:cell outer membrane"/>
    <property type="evidence" value="ECO:0007669"/>
    <property type="project" value="UniProtKB-SubCell"/>
</dbReference>
<dbReference type="OrthoDB" id="9768177at2"/>
<dbReference type="InterPro" id="IPR023997">
    <property type="entry name" value="TonB-dep_OMP_SusC/RagA_CS"/>
</dbReference>
<comment type="caution">
    <text evidence="13">The sequence shown here is derived from an EMBL/GenBank/DDBJ whole genome shotgun (WGS) entry which is preliminary data.</text>
</comment>
<organism evidence="13 14">
    <name type="scientific">Pseudochryseolinea flava</name>
    <dbReference type="NCBI Taxonomy" id="2059302"/>
    <lineage>
        <taxon>Bacteria</taxon>
        <taxon>Pseudomonadati</taxon>
        <taxon>Bacteroidota</taxon>
        <taxon>Cytophagia</taxon>
        <taxon>Cytophagales</taxon>
        <taxon>Fulvivirgaceae</taxon>
        <taxon>Pseudochryseolinea</taxon>
    </lineage>
</organism>
<evidence type="ECO:0000259" key="11">
    <source>
        <dbReference type="Pfam" id="PF00593"/>
    </source>
</evidence>
<dbReference type="Pfam" id="PF13715">
    <property type="entry name" value="CarbopepD_reg_2"/>
    <property type="match status" value="1"/>
</dbReference>
<evidence type="ECO:0000256" key="8">
    <source>
        <dbReference type="PROSITE-ProRule" id="PRU01360"/>
    </source>
</evidence>
<dbReference type="NCBIfam" id="TIGR04057">
    <property type="entry name" value="SusC_RagA_signa"/>
    <property type="match status" value="1"/>
</dbReference>
<evidence type="ECO:0000256" key="1">
    <source>
        <dbReference type="ARBA" id="ARBA00004571"/>
    </source>
</evidence>
<keyword evidence="2 8" id="KW-0813">Transport</keyword>
<evidence type="ECO:0000313" key="13">
    <source>
        <dbReference type="EMBL" id="RAV98930.1"/>
    </source>
</evidence>
<dbReference type="InterPro" id="IPR036942">
    <property type="entry name" value="Beta-barrel_TonB_sf"/>
</dbReference>
<dbReference type="FunFam" id="2.60.40.1120:FF:000003">
    <property type="entry name" value="Outer membrane protein Omp121"/>
    <property type="match status" value="1"/>
</dbReference>
<accession>A0A364XX20</accession>
<evidence type="ECO:0000313" key="14">
    <source>
        <dbReference type="Proteomes" id="UP000251889"/>
    </source>
</evidence>